<dbReference type="EMBL" id="SEUB01000006">
    <property type="protein sequence ID" value="RYM40362.1"/>
    <property type="molecule type" value="Genomic_DNA"/>
</dbReference>
<gene>
    <name evidence="1" type="ORF">EVS84_17915</name>
</gene>
<dbReference type="AlphaFoldDB" id="A0A4Q4L550"/>
<reference evidence="1 2" key="1">
    <citation type="submission" date="2019-02" db="EMBL/GenBank/DDBJ databases">
        <title>Genome of Pseudomonas korensis isolated from heavy metal contaminated environment.</title>
        <authorList>
            <person name="Ayangbenro A.S."/>
            <person name="Babalola O."/>
        </authorList>
    </citation>
    <scope>NUCLEOTIDE SEQUENCE [LARGE SCALE GENOMIC DNA]</scope>
    <source>
        <strain evidence="1 2">AB36</strain>
    </source>
</reference>
<evidence type="ECO:0000313" key="2">
    <source>
        <dbReference type="Proteomes" id="UP000291107"/>
    </source>
</evidence>
<accession>A0A4Q4L550</accession>
<proteinExistence type="predicted"/>
<dbReference type="Proteomes" id="UP000291107">
    <property type="component" value="Unassembled WGS sequence"/>
</dbReference>
<protein>
    <submittedName>
        <fullName evidence="1">Uncharacterized protein</fullName>
    </submittedName>
</protein>
<dbReference type="RefSeq" id="WP_129999212.1">
    <property type="nucleotide sequence ID" value="NZ_SEUB01000006.1"/>
</dbReference>
<organism evidence="1 2">
    <name type="scientific">Pseudomonas koreensis</name>
    <dbReference type="NCBI Taxonomy" id="198620"/>
    <lineage>
        <taxon>Bacteria</taxon>
        <taxon>Pseudomonadati</taxon>
        <taxon>Pseudomonadota</taxon>
        <taxon>Gammaproteobacteria</taxon>
        <taxon>Pseudomonadales</taxon>
        <taxon>Pseudomonadaceae</taxon>
        <taxon>Pseudomonas</taxon>
    </lineage>
</organism>
<evidence type="ECO:0000313" key="1">
    <source>
        <dbReference type="EMBL" id="RYM40362.1"/>
    </source>
</evidence>
<name>A0A4Q4L550_9PSED</name>
<sequence length="128" mass="14569">MISEFKIIVEKEYAIKDVVLICDSEKISITLSLDELSPKTYTGKNFYHCFGLIRKDNPLVTFFCKGSKLNVHPSSLSSQMSLGLKAYELTNGAEPSLKDVVSIFDYENENLTNSPELQREFFLQWMGT</sequence>
<comment type="caution">
    <text evidence="1">The sequence shown here is derived from an EMBL/GenBank/DDBJ whole genome shotgun (WGS) entry which is preliminary data.</text>
</comment>